<keyword evidence="1" id="KW-0472">Membrane</keyword>
<gene>
    <name evidence="2" type="ORF">F0L74_06780</name>
</gene>
<evidence type="ECO:0000256" key="1">
    <source>
        <dbReference type="SAM" id="Phobius"/>
    </source>
</evidence>
<feature type="transmembrane region" description="Helical" evidence="1">
    <location>
        <begin position="102"/>
        <end position="122"/>
    </location>
</feature>
<protein>
    <submittedName>
        <fullName evidence="2">DUF2975 domain-containing protein</fullName>
    </submittedName>
</protein>
<keyword evidence="1" id="KW-1133">Transmembrane helix</keyword>
<evidence type="ECO:0000313" key="3">
    <source>
        <dbReference type="Proteomes" id="UP000324611"/>
    </source>
</evidence>
<organism evidence="2 3">
    <name type="scientific">Chitinophaga agrisoli</name>
    <dbReference type="NCBI Taxonomy" id="2607653"/>
    <lineage>
        <taxon>Bacteria</taxon>
        <taxon>Pseudomonadati</taxon>
        <taxon>Bacteroidota</taxon>
        <taxon>Chitinophagia</taxon>
        <taxon>Chitinophagales</taxon>
        <taxon>Chitinophagaceae</taxon>
        <taxon>Chitinophaga</taxon>
    </lineage>
</organism>
<reference evidence="2 3" key="1">
    <citation type="submission" date="2019-09" db="EMBL/GenBank/DDBJ databases">
        <title>Chitinophaga ginsengihumi sp. nov., isolated from soil of ginseng rhizosphere.</title>
        <authorList>
            <person name="Lee J."/>
        </authorList>
    </citation>
    <scope>NUCLEOTIDE SEQUENCE [LARGE SCALE GENOMIC DNA]</scope>
    <source>
        <strain evidence="2 3">BN140078</strain>
    </source>
</reference>
<feature type="transmembrane region" description="Helical" evidence="1">
    <location>
        <begin position="138"/>
        <end position="155"/>
    </location>
</feature>
<dbReference type="EMBL" id="VUOC01000001">
    <property type="protein sequence ID" value="KAA2245653.1"/>
    <property type="molecule type" value="Genomic_DNA"/>
</dbReference>
<dbReference type="Proteomes" id="UP000324611">
    <property type="component" value="Unassembled WGS sequence"/>
</dbReference>
<keyword evidence="3" id="KW-1185">Reference proteome</keyword>
<dbReference type="InterPro" id="IPR021354">
    <property type="entry name" value="DUF2975"/>
</dbReference>
<keyword evidence="1" id="KW-0812">Transmembrane</keyword>
<proteinExistence type="predicted"/>
<comment type="caution">
    <text evidence="2">The sequence shown here is derived from an EMBL/GenBank/DDBJ whole genome shotgun (WGS) entry which is preliminary data.</text>
</comment>
<accession>A0A5B2W0W2</accession>
<reference evidence="2 3" key="2">
    <citation type="submission" date="2019-09" db="EMBL/GenBank/DDBJ databases">
        <authorList>
            <person name="Jin C."/>
        </authorList>
    </citation>
    <scope>NUCLEOTIDE SEQUENCE [LARGE SCALE GENOMIC DNA]</scope>
    <source>
        <strain evidence="2 3">BN140078</strain>
    </source>
</reference>
<evidence type="ECO:0000313" key="2">
    <source>
        <dbReference type="EMBL" id="KAA2245653.1"/>
    </source>
</evidence>
<sequence length="169" mass="19351">MKQHTTTLLRVLFWLLNIVIAGIVLFALFFAVFFFRNTFHANIPREGLADSFKLILLGILIQGVYLAGLVYILVQVNRIVYRILKGNVYDDKNLYYLRRISYLLLLAPVPHMIFGMILLLGAQKGTGFMMLIDSLGNYWPYCLVGLGVLVLSEIYKKGIAYKRDLELTI</sequence>
<dbReference type="RefSeq" id="WP_149837043.1">
    <property type="nucleotide sequence ID" value="NZ_VUOC01000001.1"/>
</dbReference>
<feature type="transmembrane region" description="Helical" evidence="1">
    <location>
        <begin position="55"/>
        <end position="74"/>
    </location>
</feature>
<name>A0A5B2W0W2_9BACT</name>
<feature type="transmembrane region" description="Helical" evidence="1">
    <location>
        <begin position="12"/>
        <end position="35"/>
    </location>
</feature>
<dbReference type="Pfam" id="PF11188">
    <property type="entry name" value="DUF2975"/>
    <property type="match status" value="1"/>
</dbReference>
<dbReference type="AlphaFoldDB" id="A0A5B2W0W2"/>